<dbReference type="AlphaFoldDB" id="A0AAW1UMR4"/>
<evidence type="ECO:0000256" key="1">
    <source>
        <dbReference type="ARBA" id="ARBA00004123"/>
    </source>
</evidence>
<dbReference type="Pfam" id="PF00046">
    <property type="entry name" value="Homeodomain"/>
    <property type="match status" value="1"/>
</dbReference>
<comment type="caution">
    <text evidence="10">The sequence shown here is derived from an EMBL/GenBank/DDBJ whole genome shotgun (WGS) entry which is preliminary data.</text>
</comment>
<dbReference type="PROSITE" id="PS00027">
    <property type="entry name" value="HOMEOBOX_1"/>
    <property type="match status" value="1"/>
</dbReference>
<sequence>MFGYERHIHEISPVDYNGRSNYSPNNKQFSVYSLLRLGDDKTNTIDSVDVSDSSDSPLHENKKKPRRNRTTFTTTQLTALEKVFEKTHYPDAFVREDLANKVSLTEARVQVWFQNRRAKFRRNERSLNVQQTPSSIGSKIPKTQSLTYLQEQTEKPIYRSPAISPHINNNEIQYVLPWKCSQYQPDFYSSNFSNVISTQSCGFMSSPTFKICSNNANSLCNRFEMNGIRYRHPDFGL</sequence>
<evidence type="ECO:0000256" key="2">
    <source>
        <dbReference type="ARBA" id="ARBA00022473"/>
    </source>
</evidence>
<gene>
    <name evidence="10" type="ORF">WA026_014430</name>
</gene>
<dbReference type="PROSITE" id="PS50071">
    <property type="entry name" value="HOMEOBOX_2"/>
    <property type="match status" value="1"/>
</dbReference>
<evidence type="ECO:0000256" key="6">
    <source>
        <dbReference type="PROSITE-ProRule" id="PRU00108"/>
    </source>
</evidence>
<evidence type="ECO:0000256" key="5">
    <source>
        <dbReference type="ARBA" id="ARBA00023242"/>
    </source>
</evidence>
<proteinExistence type="predicted"/>
<dbReference type="GO" id="GO:0000981">
    <property type="term" value="F:DNA-binding transcription factor activity, RNA polymerase II-specific"/>
    <property type="evidence" value="ECO:0007669"/>
    <property type="project" value="InterPro"/>
</dbReference>
<evidence type="ECO:0000256" key="7">
    <source>
        <dbReference type="RuleBase" id="RU000682"/>
    </source>
</evidence>
<feature type="compositionally biased region" description="Low complexity" evidence="8">
    <location>
        <begin position="46"/>
        <end position="56"/>
    </location>
</feature>
<dbReference type="FunFam" id="1.10.10.60:FF:000066">
    <property type="entry name" value="Paired mesoderm homeobox protein 1"/>
    <property type="match status" value="1"/>
</dbReference>
<dbReference type="Proteomes" id="UP001431783">
    <property type="component" value="Unassembled WGS sequence"/>
</dbReference>
<reference evidence="10 11" key="1">
    <citation type="submission" date="2023-03" db="EMBL/GenBank/DDBJ databases">
        <title>Genome insight into feeding habits of ladybird beetles.</title>
        <authorList>
            <person name="Li H.-S."/>
            <person name="Huang Y.-H."/>
            <person name="Pang H."/>
        </authorList>
    </citation>
    <scope>NUCLEOTIDE SEQUENCE [LARGE SCALE GENOMIC DNA]</scope>
    <source>
        <strain evidence="10">SYSU_2023b</strain>
        <tissue evidence="10">Whole body</tissue>
    </source>
</reference>
<accession>A0AAW1UMR4</accession>
<feature type="DNA-binding region" description="Homeobox" evidence="6">
    <location>
        <begin position="65"/>
        <end position="124"/>
    </location>
</feature>
<keyword evidence="5 6" id="KW-0539">Nucleus</keyword>
<keyword evidence="2" id="KW-0217">Developmental protein</keyword>
<dbReference type="EMBL" id="JARQZJ010000067">
    <property type="protein sequence ID" value="KAK9881086.1"/>
    <property type="molecule type" value="Genomic_DNA"/>
</dbReference>
<dbReference type="InterPro" id="IPR017970">
    <property type="entry name" value="Homeobox_CS"/>
</dbReference>
<dbReference type="SUPFAM" id="SSF46689">
    <property type="entry name" value="Homeodomain-like"/>
    <property type="match status" value="1"/>
</dbReference>
<evidence type="ECO:0000259" key="9">
    <source>
        <dbReference type="PROSITE" id="PS50071"/>
    </source>
</evidence>
<keyword evidence="3 6" id="KW-0238">DNA-binding</keyword>
<dbReference type="Gene3D" id="1.10.10.60">
    <property type="entry name" value="Homeodomain-like"/>
    <property type="match status" value="1"/>
</dbReference>
<dbReference type="InterPro" id="IPR009057">
    <property type="entry name" value="Homeodomain-like_sf"/>
</dbReference>
<comment type="subcellular location">
    <subcellularLocation>
        <location evidence="1 6 7">Nucleus</location>
    </subcellularLocation>
</comment>
<dbReference type="PANTHER" id="PTHR24329">
    <property type="entry name" value="HOMEOBOX PROTEIN ARISTALESS"/>
    <property type="match status" value="1"/>
</dbReference>
<dbReference type="InterPro" id="IPR050649">
    <property type="entry name" value="Paired_Homeobox_TFs"/>
</dbReference>
<evidence type="ECO:0000256" key="3">
    <source>
        <dbReference type="ARBA" id="ARBA00023125"/>
    </source>
</evidence>
<keyword evidence="4 6" id="KW-0371">Homeobox</keyword>
<dbReference type="CDD" id="cd00086">
    <property type="entry name" value="homeodomain"/>
    <property type="match status" value="1"/>
</dbReference>
<evidence type="ECO:0000256" key="8">
    <source>
        <dbReference type="SAM" id="MobiDB-lite"/>
    </source>
</evidence>
<dbReference type="SMART" id="SM00389">
    <property type="entry name" value="HOX"/>
    <property type="match status" value="1"/>
</dbReference>
<dbReference type="GO" id="GO:0005634">
    <property type="term" value="C:nucleus"/>
    <property type="evidence" value="ECO:0007669"/>
    <property type="project" value="UniProtKB-SubCell"/>
</dbReference>
<keyword evidence="11" id="KW-1185">Reference proteome</keyword>
<organism evidence="10 11">
    <name type="scientific">Henosepilachna vigintioctopunctata</name>
    <dbReference type="NCBI Taxonomy" id="420089"/>
    <lineage>
        <taxon>Eukaryota</taxon>
        <taxon>Metazoa</taxon>
        <taxon>Ecdysozoa</taxon>
        <taxon>Arthropoda</taxon>
        <taxon>Hexapoda</taxon>
        <taxon>Insecta</taxon>
        <taxon>Pterygota</taxon>
        <taxon>Neoptera</taxon>
        <taxon>Endopterygota</taxon>
        <taxon>Coleoptera</taxon>
        <taxon>Polyphaga</taxon>
        <taxon>Cucujiformia</taxon>
        <taxon>Coccinelloidea</taxon>
        <taxon>Coccinellidae</taxon>
        <taxon>Epilachninae</taxon>
        <taxon>Epilachnini</taxon>
        <taxon>Henosepilachna</taxon>
    </lineage>
</organism>
<evidence type="ECO:0000313" key="11">
    <source>
        <dbReference type="Proteomes" id="UP001431783"/>
    </source>
</evidence>
<feature type="domain" description="Homeobox" evidence="9">
    <location>
        <begin position="63"/>
        <end position="123"/>
    </location>
</feature>
<protein>
    <recommendedName>
        <fullName evidence="9">Homeobox domain-containing protein</fullName>
    </recommendedName>
</protein>
<dbReference type="PANTHER" id="PTHR24329:SF543">
    <property type="entry name" value="FI01017P-RELATED"/>
    <property type="match status" value="1"/>
</dbReference>
<dbReference type="InterPro" id="IPR001356">
    <property type="entry name" value="HD"/>
</dbReference>
<dbReference type="GO" id="GO:0000977">
    <property type="term" value="F:RNA polymerase II transcription regulatory region sequence-specific DNA binding"/>
    <property type="evidence" value="ECO:0007669"/>
    <property type="project" value="TreeGrafter"/>
</dbReference>
<feature type="region of interest" description="Disordered" evidence="8">
    <location>
        <begin position="45"/>
        <end position="70"/>
    </location>
</feature>
<name>A0AAW1UMR4_9CUCU</name>
<evidence type="ECO:0000256" key="4">
    <source>
        <dbReference type="ARBA" id="ARBA00023155"/>
    </source>
</evidence>
<evidence type="ECO:0000313" key="10">
    <source>
        <dbReference type="EMBL" id="KAK9881086.1"/>
    </source>
</evidence>